<accession>A0ABU5R5U2</accession>
<comment type="caution">
    <text evidence="2">The sequence shown here is derived from an EMBL/GenBank/DDBJ whole genome shotgun (WGS) entry which is preliminary data.</text>
</comment>
<feature type="domain" description="STAS" evidence="1">
    <location>
        <begin position="18"/>
        <end position="101"/>
    </location>
</feature>
<dbReference type="InterPro" id="IPR058548">
    <property type="entry name" value="MlaB-like_STAS"/>
</dbReference>
<dbReference type="PROSITE" id="PS50801">
    <property type="entry name" value="STAS"/>
    <property type="match status" value="1"/>
</dbReference>
<evidence type="ECO:0000259" key="1">
    <source>
        <dbReference type="PROSITE" id="PS50801"/>
    </source>
</evidence>
<dbReference type="CDD" id="cd07043">
    <property type="entry name" value="STAS_anti-anti-sigma_factors"/>
    <property type="match status" value="1"/>
</dbReference>
<dbReference type="Gene3D" id="3.30.750.24">
    <property type="entry name" value="STAS domain"/>
    <property type="match status" value="1"/>
</dbReference>
<reference evidence="2 3" key="1">
    <citation type="submission" date="2023-12" db="EMBL/GenBank/DDBJ databases">
        <title>Amycolatopsis sp. V23-08.</title>
        <authorList>
            <person name="Somphong A."/>
        </authorList>
    </citation>
    <scope>NUCLEOTIDE SEQUENCE [LARGE SCALE GENOMIC DNA]</scope>
    <source>
        <strain evidence="2 3">V23-08</strain>
    </source>
</reference>
<proteinExistence type="predicted"/>
<keyword evidence="3" id="KW-1185">Reference proteome</keyword>
<evidence type="ECO:0000313" key="3">
    <source>
        <dbReference type="Proteomes" id="UP001304298"/>
    </source>
</evidence>
<gene>
    <name evidence="2" type="ORF">VA596_15905</name>
</gene>
<sequence>MSAATPLTCTVMHPAATVTSIGLHGDLEFRTTRLLRAATAEALTRPRLRTLVLDCARLDFLDSSGLSALLAVRAETDAADVELRLENRPQCLEQLLHRTMLITHFGDDPASGAAGPELCER</sequence>
<dbReference type="RefSeq" id="WP_323327682.1">
    <property type="nucleotide sequence ID" value="NZ_JAYFSI010000002.1"/>
</dbReference>
<dbReference type="SUPFAM" id="SSF52091">
    <property type="entry name" value="SpoIIaa-like"/>
    <property type="match status" value="1"/>
</dbReference>
<name>A0ABU5R5U2_9PSEU</name>
<dbReference type="Proteomes" id="UP001304298">
    <property type="component" value="Unassembled WGS sequence"/>
</dbReference>
<protein>
    <submittedName>
        <fullName evidence="2">STAS domain-containing protein</fullName>
    </submittedName>
</protein>
<dbReference type="InterPro" id="IPR036513">
    <property type="entry name" value="STAS_dom_sf"/>
</dbReference>
<dbReference type="InterPro" id="IPR002645">
    <property type="entry name" value="STAS_dom"/>
</dbReference>
<dbReference type="Pfam" id="PF13466">
    <property type="entry name" value="STAS_2"/>
    <property type="match status" value="1"/>
</dbReference>
<dbReference type="EMBL" id="JAYFSI010000002">
    <property type="protein sequence ID" value="MEA5361029.1"/>
    <property type="molecule type" value="Genomic_DNA"/>
</dbReference>
<evidence type="ECO:0000313" key="2">
    <source>
        <dbReference type="EMBL" id="MEA5361029.1"/>
    </source>
</evidence>
<organism evidence="2 3">
    <name type="scientific">Amycolatopsis heterodermiae</name>
    <dbReference type="NCBI Taxonomy" id="3110235"/>
    <lineage>
        <taxon>Bacteria</taxon>
        <taxon>Bacillati</taxon>
        <taxon>Actinomycetota</taxon>
        <taxon>Actinomycetes</taxon>
        <taxon>Pseudonocardiales</taxon>
        <taxon>Pseudonocardiaceae</taxon>
        <taxon>Amycolatopsis</taxon>
    </lineage>
</organism>